<dbReference type="InterPro" id="IPR006938">
    <property type="entry name" value="DUF624"/>
</dbReference>
<organism evidence="2 3">
    <name type="scientific">Alteribacter lacisalsi</name>
    <dbReference type="NCBI Taxonomy" id="2045244"/>
    <lineage>
        <taxon>Bacteria</taxon>
        <taxon>Bacillati</taxon>
        <taxon>Bacillota</taxon>
        <taxon>Bacilli</taxon>
        <taxon>Bacillales</taxon>
        <taxon>Bacillaceae</taxon>
        <taxon>Alteribacter</taxon>
    </lineage>
</organism>
<sequence length="210" mass="23908">MPREEENMITAKLEEALRFISRFALLNLVWIGFTAAGLGILGLFPATYALFVTVQQWIRSREESPFVKPFFKVYKASFVRANAVGWVLVLIGGLLYLNFRLIEGAAGTTPLPVVIAFLIIVFIYGLVLVTIYPVWVYYQGGVRNTFINTLRFIFGRLHVAVLFGAVVWGTIYLSLSFPAFIVFFSGSVLAYILMWFFNRTIERLKMKQHA</sequence>
<evidence type="ECO:0008006" key="4">
    <source>
        <dbReference type="Google" id="ProtNLM"/>
    </source>
</evidence>
<accession>A0A2W0HGE9</accession>
<proteinExistence type="predicted"/>
<feature type="transmembrane region" description="Helical" evidence="1">
    <location>
        <begin position="28"/>
        <end position="51"/>
    </location>
</feature>
<feature type="transmembrane region" description="Helical" evidence="1">
    <location>
        <begin position="78"/>
        <end position="99"/>
    </location>
</feature>
<keyword evidence="1" id="KW-0472">Membrane</keyword>
<dbReference type="Proteomes" id="UP000248066">
    <property type="component" value="Unassembled WGS sequence"/>
</dbReference>
<reference evidence="2 3" key="1">
    <citation type="submission" date="2017-10" db="EMBL/GenBank/DDBJ databases">
        <title>Bacillus sp. nov., a halophilic bacterium isolated from a Yangshapao Lake.</title>
        <authorList>
            <person name="Wang H."/>
        </authorList>
    </citation>
    <scope>NUCLEOTIDE SEQUENCE [LARGE SCALE GENOMIC DNA]</scope>
    <source>
        <strain evidence="2 3">YSP-3</strain>
    </source>
</reference>
<feature type="transmembrane region" description="Helical" evidence="1">
    <location>
        <begin position="111"/>
        <end position="138"/>
    </location>
</feature>
<keyword evidence="1" id="KW-1133">Transmembrane helix</keyword>
<protein>
    <recommendedName>
        <fullName evidence="4">DUF624 domain-containing protein</fullName>
    </recommendedName>
</protein>
<keyword evidence="1" id="KW-0812">Transmembrane</keyword>
<feature type="transmembrane region" description="Helical" evidence="1">
    <location>
        <begin position="150"/>
        <end position="171"/>
    </location>
</feature>
<dbReference type="Pfam" id="PF04854">
    <property type="entry name" value="DUF624"/>
    <property type="match status" value="1"/>
</dbReference>
<evidence type="ECO:0000256" key="1">
    <source>
        <dbReference type="SAM" id="Phobius"/>
    </source>
</evidence>
<name>A0A2W0HGE9_9BACI</name>
<comment type="caution">
    <text evidence="2">The sequence shown here is derived from an EMBL/GenBank/DDBJ whole genome shotgun (WGS) entry which is preliminary data.</text>
</comment>
<evidence type="ECO:0000313" key="2">
    <source>
        <dbReference type="EMBL" id="PYZ95962.1"/>
    </source>
</evidence>
<evidence type="ECO:0000313" key="3">
    <source>
        <dbReference type="Proteomes" id="UP000248066"/>
    </source>
</evidence>
<gene>
    <name evidence="2" type="ORF">CR205_16440</name>
</gene>
<keyword evidence="3" id="KW-1185">Reference proteome</keyword>
<feature type="transmembrane region" description="Helical" evidence="1">
    <location>
        <begin position="177"/>
        <end position="197"/>
    </location>
</feature>
<dbReference type="AlphaFoldDB" id="A0A2W0HGE9"/>
<dbReference type="EMBL" id="PDOF01000003">
    <property type="protein sequence ID" value="PYZ95962.1"/>
    <property type="molecule type" value="Genomic_DNA"/>
</dbReference>